<keyword evidence="4 9" id="KW-0812">Transmembrane</keyword>
<dbReference type="Proteomes" id="UP000400924">
    <property type="component" value="Unassembled WGS sequence"/>
</dbReference>
<feature type="transmembrane region" description="Helical" evidence="9">
    <location>
        <begin position="174"/>
        <end position="198"/>
    </location>
</feature>
<dbReference type="GO" id="GO:0005886">
    <property type="term" value="C:plasma membrane"/>
    <property type="evidence" value="ECO:0007669"/>
    <property type="project" value="UniProtKB-SubCell"/>
</dbReference>
<feature type="transmembrane region" description="Helical" evidence="9">
    <location>
        <begin position="345"/>
        <end position="364"/>
    </location>
</feature>
<evidence type="ECO:0000256" key="8">
    <source>
        <dbReference type="SAM" id="MobiDB-lite"/>
    </source>
</evidence>
<feature type="transmembrane region" description="Helical" evidence="9">
    <location>
        <begin position="22"/>
        <end position="48"/>
    </location>
</feature>
<dbReference type="PANTHER" id="PTHR42718">
    <property type="entry name" value="MAJOR FACILITATOR SUPERFAMILY MULTIDRUG TRANSPORTER MFSC"/>
    <property type="match status" value="1"/>
</dbReference>
<keyword evidence="5 9" id="KW-1133">Transmembrane helix</keyword>
<dbReference type="InterPro" id="IPR020846">
    <property type="entry name" value="MFS_dom"/>
</dbReference>
<evidence type="ECO:0000256" key="9">
    <source>
        <dbReference type="SAM" id="Phobius"/>
    </source>
</evidence>
<dbReference type="CDD" id="cd17321">
    <property type="entry name" value="MFS_MMR_MDR_like"/>
    <property type="match status" value="1"/>
</dbReference>
<dbReference type="PROSITE" id="PS50850">
    <property type="entry name" value="MFS"/>
    <property type="match status" value="1"/>
</dbReference>
<protein>
    <submittedName>
        <fullName evidence="11">MFS transporter</fullName>
    </submittedName>
</protein>
<dbReference type="AlphaFoldDB" id="A0A5N8XXL5"/>
<dbReference type="Gene3D" id="1.20.1250.20">
    <property type="entry name" value="MFS general substrate transporter like domains"/>
    <property type="match status" value="1"/>
</dbReference>
<feature type="transmembrane region" description="Helical" evidence="9">
    <location>
        <begin position="412"/>
        <end position="433"/>
    </location>
</feature>
<keyword evidence="3" id="KW-1003">Cell membrane</keyword>
<accession>A0A5N8XXL5</accession>
<evidence type="ECO:0000259" key="10">
    <source>
        <dbReference type="PROSITE" id="PS50850"/>
    </source>
</evidence>
<comment type="subcellular location">
    <subcellularLocation>
        <location evidence="1">Cell membrane</location>
        <topology evidence="1">Multi-pass membrane protein</topology>
    </subcellularLocation>
</comment>
<dbReference type="GO" id="GO:0046677">
    <property type="term" value="P:response to antibiotic"/>
    <property type="evidence" value="ECO:0007669"/>
    <property type="project" value="UniProtKB-KW"/>
</dbReference>
<evidence type="ECO:0000256" key="1">
    <source>
        <dbReference type="ARBA" id="ARBA00004651"/>
    </source>
</evidence>
<feature type="transmembrane region" description="Helical" evidence="9">
    <location>
        <begin position="210"/>
        <end position="229"/>
    </location>
</feature>
<feature type="transmembrane region" description="Helical" evidence="9">
    <location>
        <begin position="370"/>
        <end position="391"/>
    </location>
</feature>
<keyword evidence="12" id="KW-1185">Reference proteome</keyword>
<gene>
    <name evidence="11" type="ORF">FNH08_45255</name>
</gene>
<evidence type="ECO:0000256" key="4">
    <source>
        <dbReference type="ARBA" id="ARBA00022692"/>
    </source>
</evidence>
<dbReference type="Pfam" id="PF07690">
    <property type="entry name" value="MFS_1"/>
    <property type="match status" value="1"/>
</dbReference>
<dbReference type="PRINTS" id="PR01036">
    <property type="entry name" value="TCRTETB"/>
</dbReference>
<reference evidence="11 12" key="1">
    <citation type="submission" date="2019-07" db="EMBL/GenBank/DDBJ databases">
        <title>New species of Amycolatopsis and Streptomyces.</title>
        <authorList>
            <person name="Duangmal K."/>
            <person name="Teo W.F.A."/>
            <person name="Lipun K."/>
        </authorList>
    </citation>
    <scope>NUCLEOTIDE SEQUENCE [LARGE SCALE GENOMIC DNA]</scope>
    <source>
        <strain evidence="11 12">NBRC 106415</strain>
    </source>
</reference>
<dbReference type="SUPFAM" id="SSF103473">
    <property type="entry name" value="MFS general substrate transporter"/>
    <property type="match status" value="1"/>
</dbReference>
<feature type="transmembrane region" description="Helical" evidence="9">
    <location>
        <begin position="279"/>
        <end position="304"/>
    </location>
</feature>
<dbReference type="Gene3D" id="1.20.1720.10">
    <property type="entry name" value="Multidrug resistance protein D"/>
    <property type="match status" value="1"/>
</dbReference>
<keyword evidence="2" id="KW-0813">Transport</keyword>
<feature type="transmembrane region" description="Helical" evidence="9">
    <location>
        <begin position="148"/>
        <end position="168"/>
    </location>
</feature>
<dbReference type="InterPro" id="IPR036259">
    <property type="entry name" value="MFS_trans_sf"/>
</dbReference>
<feature type="transmembrane region" description="Helical" evidence="9">
    <location>
        <begin position="241"/>
        <end position="258"/>
    </location>
</feature>
<name>A0A5N8XXL5_9ACTN</name>
<feature type="transmembrane region" description="Helical" evidence="9">
    <location>
        <begin position="60"/>
        <end position="78"/>
    </location>
</feature>
<dbReference type="GO" id="GO:0022857">
    <property type="term" value="F:transmembrane transporter activity"/>
    <property type="evidence" value="ECO:0007669"/>
    <property type="project" value="InterPro"/>
</dbReference>
<comment type="caution">
    <text evidence="11">The sequence shown here is derived from an EMBL/GenBank/DDBJ whole genome shotgun (WGS) entry which is preliminary data.</text>
</comment>
<evidence type="ECO:0000256" key="5">
    <source>
        <dbReference type="ARBA" id="ARBA00022989"/>
    </source>
</evidence>
<evidence type="ECO:0000256" key="6">
    <source>
        <dbReference type="ARBA" id="ARBA00023136"/>
    </source>
</evidence>
<feature type="transmembrane region" description="Helical" evidence="9">
    <location>
        <begin position="481"/>
        <end position="504"/>
    </location>
</feature>
<feature type="domain" description="Major facilitator superfamily (MFS) profile" evidence="10">
    <location>
        <begin position="24"/>
        <end position="511"/>
    </location>
</feature>
<dbReference type="OrthoDB" id="9781469at2"/>
<evidence type="ECO:0000313" key="12">
    <source>
        <dbReference type="Proteomes" id="UP000400924"/>
    </source>
</evidence>
<sequence length="546" mass="56034">MSGTTTAAARCRRAAGDGANRWVVLVVLCASLLLVAVDATVLHVAVPAVTEDLKPSGVELLWIVDVYPLVCASLLILFGTLGDRIGRRRVLLLGYALFGVASGLAAFADNAPVLIGARALLGVGGAMIMPATLSILRQVFPDRRERAMAIGVWTGVAAVGAAVGPLLGGFLLEHFWWGAVFLVNIPLMLVSLPIGRMLLPESTGDRDGPWDVVGALMAAAGLFGVVLGVKRLGGGESPFDLYTLLPLVLGAGLVAAFVRRQRRRAHPLVDLRMFARPAFSTSVGCIVLAMLALVGLELIAAQYLQLVLGLSPLETGLRLLPLTIAAMAAGLVGSHMLRRFGPRRMVSSGFGLTAASVVLLTVMGDQDNPVLLLVGFILLGFGLETTLFGAYESMLSEAPQAQAGGAAAIGETSYQLGAGIGIALLGSVMNAAYAPGLSGVPGVPASASAAAGHSLGEAYEVAGRLGGSSGEALRRAARDSFVHGLHVTLLVSAVLLVLGAVMALRLPRHMECGAPAAGSADVAPVPAPRGEPRGANGKVRAESSVS</sequence>
<dbReference type="RefSeq" id="WP_152777388.1">
    <property type="nucleotide sequence ID" value="NZ_VJZC01000718.1"/>
</dbReference>
<feature type="transmembrane region" description="Helical" evidence="9">
    <location>
        <begin position="316"/>
        <end position="333"/>
    </location>
</feature>
<feature type="transmembrane region" description="Helical" evidence="9">
    <location>
        <begin position="90"/>
        <end position="108"/>
    </location>
</feature>
<feature type="transmembrane region" description="Helical" evidence="9">
    <location>
        <begin position="114"/>
        <end position="136"/>
    </location>
</feature>
<evidence type="ECO:0000313" key="11">
    <source>
        <dbReference type="EMBL" id="MPY64114.1"/>
    </source>
</evidence>
<keyword evidence="6 9" id="KW-0472">Membrane</keyword>
<keyword evidence="7" id="KW-0046">Antibiotic resistance</keyword>
<feature type="region of interest" description="Disordered" evidence="8">
    <location>
        <begin position="517"/>
        <end position="546"/>
    </location>
</feature>
<evidence type="ECO:0000256" key="7">
    <source>
        <dbReference type="ARBA" id="ARBA00023251"/>
    </source>
</evidence>
<organism evidence="11 12">
    <name type="scientific">Streptomyces spongiae</name>
    <dbReference type="NCBI Taxonomy" id="565072"/>
    <lineage>
        <taxon>Bacteria</taxon>
        <taxon>Bacillati</taxon>
        <taxon>Actinomycetota</taxon>
        <taxon>Actinomycetes</taxon>
        <taxon>Kitasatosporales</taxon>
        <taxon>Streptomycetaceae</taxon>
        <taxon>Streptomyces</taxon>
    </lineage>
</organism>
<dbReference type="PANTHER" id="PTHR42718:SF47">
    <property type="entry name" value="METHYL VIOLOGEN RESISTANCE PROTEIN SMVA"/>
    <property type="match status" value="1"/>
</dbReference>
<dbReference type="EMBL" id="VJZC01000718">
    <property type="protein sequence ID" value="MPY64114.1"/>
    <property type="molecule type" value="Genomic_DNA"/>
</dbReference>
<evidence type="ECO:0000256" key="2">
    <source>
        <dbReference type="ARBA" id="ARBA00022448"/>
    </source>
</evidence>
<proteinExistence type="predicted"/>
<evidence type="ECO:0000256" key="3">
    <source>
        <dbReference type="ARBA" id="ARBA00022475"/>
    </source>
</evidence>
<dbReference type="InterPro" id="IPR011701">
    <property type="entry name" value="MFS"/>
</dbReference>